<evidence type="ECO:0000256" key="3">
    <source>
        <dbReference type="ARBA" id="ARBA00022692"/>
    </source>
</evidence>
<accession>A0ABY5AH35</accession>
<keyword evidence="3 6" id="KW-0812">Transmembrane</keyword>
<feature type="transmembrane region" description="Helical" evidence="6">
    <location>
        <begin position="77"/>
        <end position="103"/>
    </location>
</feature>
<keyword evidence="4 6" id="KW-1133">Transmembrane helix</keyword>
<evidence type="ECO:0000313" key="7">
    <source>
        <dbReference type="EMBL" id="USR79520.1"/>
    </source>
</evidence>
<dbReference type="InterPro" id="IPR022791">
    <property type="entry name" value="L-PG_synthase/AglD"/>
</dbReference>
<keyword evidence="2" id="KW-1003">Cell membrane</keyword>
<name>A0ABY5AH35_9ACTO</name>
<feature type="transmembrane region" description="Helical" evidence="6">
    <location>
        <begin position="767"/>
        <end position="789"/>
    </location>
</feature>
<comment type="subcellular location">
    <subcellularLocation>
        <location evidence="1">Cell membrane</location>
        <topology evidence="1">Multi-pass membrane protein</topology>
    </subcellularLocation>
</comment>
<feature type="transmembrane region" description="Helical" evidence="6">
    <location>
        <begin position="576"/>
        <end position="596"/>
    </location>
</feature>
<keyword evidence="8" id="KW-1185">Reference proteome</keyword>
<gene>
    <name evidence="7" type="ORF">NG665_00535</name>
</gene>
<dbReference type="NCBIfam" id="TIGR00374">
    <property type="entry name" value="flippase-like domain"/>
    <property type="match status" value="1"/>
</dbReference>
<feature type="transmembrane region" description="Helical" evidence="6">
    <location>
        <begin position="676"/>
        <end position="705"/>
    </location>
</feature>
<evidence type="ECO:0000256" key="4">
    <source>
        <dbReference type="ARBA" id="ARBA00022989"/>
    </source>
</evidence>
<feature type="transmembrane region" description="Helical" evidence="6">
    <location>
        <begin position="110"/>
        <end position="131"/>
    </location>
</feature>
<feature type="transmembrane region" description="Helical" evidence="6">
    <location>
        <begin position="608"/>
        <end position="630"/>
    </location>
</feature>
<dbReference type="PANTHER" id="PTHR39087">
    <property type="entry name" value="UPF0104 MEMBRANE PROTEIN MJ1595"/>
    <property type="match status" value="1"/>
</dbReference>
<evidence type="ECO:0000256" key="2">
    <source>
        <dbReference type="ARBA" id="ARBA00022475"/>
    </source>
</evidence>
<protein>
    <submittedName>
        <fullName evidence="7">Flippase-like domain-containing protein</fullName>
    </submittedName>
</protein>
<feature type="transmembrane region" description="Helical" evidence="6">
    <location>
        <begin position="177"/>
        <end position="195"/>
    </location>
</feature>
<feature type="transmembrane region" description="Helical" evidence="6">
    <location>
        <begin position="717"/>
        <end position="735"/>
    </location>
</feature>
<dbReference type="Proteomes" id="UP001056109">
    <property type="component" value="Chromosome"/>
</dbReference>
<feature type="transmembrane region" description="Helical" evidence="6">
    <location>
        <begin position="35"/>
        <end position="57"/>
    </location>
</feature>
<organism evidence="7 8">
    <name type="scientific">Arcanobacterium pinnipediorum</name>
    <dbReference type="NCBI Taxonomy" id="1503041"/>
    <lineage>
        <taxon>Bacteria</taxon>
        <taxon>Bacillati</taxon>
        <taxon>Actinomycetota</taxon>
        <taxon>Actinomycetes</taxon>
        <taxon>Actinomycetales</taxon>
        <taxon>Actinomycetaceae</taxon>
        <taxon>Arcanobacterium</taxon>
    </lineage>
</organism>
<evidence type="ECO:0000256" key="5">
    <source>
        <dbReference type="ARBA" id="ARBA00023136"/>
    </source>
</evidence>
<keyword evidence="5 6" id="KW-0472">Membrane</keyword>
<evidence type="ECO:0000256" key="6">
    <source>
        <dbReference type="SAM" id="Phobius"/>
    </source>
</evidence>
<evidence type="ECO:0000256" key="1">
    <source>
        <dbReference type="ARBA" id="ARBA00004651"/>
    </source>
</evidence>
<reference evidence="7" key="1">
    <citation type="submission" date="2022-06" db="EMBL/GenBank/DDBJ databases">
        <title>Complete Genome Sequence of Arcanobacterium pinnipediorum strain DSM 28752 isolated from a harbour seal.</title>
        <authorList>
            <person name="Borowiak M."/>
            <person name="Kreitlow A."/>
            <person name="Alssahen M."/>
            <person name="Malorny B."/>
            <person name="Laemmler C."/>
            <person name="Prenger-Berninghoff E."/>
            <person name="Siebert U."/>
            <person name="Ploetz M."/>
            <person name="Abdulmawjood A."/>
        </authorList>
    </citation>
    <scope>NUCLEOTIDE SEQUENCE</scope>
    <source>
        <strain evidence="7">DSM 28752</strain>
    </source>
</reference>
<dbReference type="EMBL" id="CP099547">
    <property type="protein sequence ID" value="USR79520.1"/>
    <property type="molecule type" value="Genomic_DNA"/>
</dbReference>
<dbReference type="Pfam" id="PF03706">
    <property type="entry name" value="LPG_synthase_TM"/>
    <property type="match status" value="1"/>
</dbReference>
<sequence length="874" mass="95019">MNTQPDSLTDTTHAPPRQVLLVDAPQRWIRQPADLVGALLAGGVIAGVVFLALYARLTVLAVTSDVRAATSSLLEQIFFLPINTLQGLVSFFLPIALIADLLIRRRWRALASALLASLVTIALVQTSRFLIEYAVSDGWISPVSPLKMFTQPVAYLAVISALLIVVGTYRSSRLVRWGWILTIAVTLLATLQGTYTLPNAVATIFLGIAVALCARFALGTLPRRLTGTSLVDLIRRSGIDPVEIIRYDEDVTNNVQSWQVQARSPIGYSDAGALQRLARMWDNSSNDDHVGDAQEITDRVSTISPLAGVNAADLSARMRATFPAFRPKSVSRMYVVRDVHNESFYVHVLDEDQIIVSILANLWRQLRFKIAYREGARTLRDAAEHHVLMQLCAQDADISQPLFVGSAYADSSACLVYRTSQSVLLDDVAGETITDDQLDSFWQTIQHAHLRGLSHGDIHAGSIRYGEQGLEITQWQNGSITAGETVRLVDLAQTLAMLSGVVGIDRAVDSLSRAIPFERIMSLAPLLQKTIMPARTREDFPKAKDFQKIRQELEERLPDMGSMESVEIKRFSPKTIITVSIGVIAVYLLAASVNFHDLAMAIKSANPMWMVLSFCAGLITYLGAAITLKAYTREHVPLGQSIIIQIAASLVTLVAPAGIGPAALNLRFLQKKNVATAAAVATVTVVQVAQFVTTILSLAVLTLVTGELGSLSMPSDSVMIGIGIGVAGIGAVFLIKPLRQWILRKIQPTVEQIWPRLVWLGTHPQRLLLGLFGSLIMTIAFISCFGFALGAFDYQLPLVTLAVTYLISNSVGSLVPSPGGIGPVEAALTGGLVLAGIPYSVALSTAVLYRLFTFWGRVPLGWIALRIATKRNYI</sequence>
<feature type="transmembrane region" description="Helical" evidence="6">
    <location>
        <begin position="151"/>
        <end position="170"/>
    </location>
</feature>
<evidence type="ECO:0000313" key="8">
    <source>
        <dbReference type="Proteomes" id="UP001056109"/>
    </source>
</evidence>
<proteinExistence type="predicted"/>
<feature type="transmembrane region" description="Helical" evidence="6">
    <location>
        <begin position="642"/>
        <end position="664"/>
    </location>
</feature>
<dbReference type="PANTHER" id="PTHR39087:SF2">
    <property type="entry name" value="UPF0104 MEMBRANE PROTEIN MJ1595"/>
    <property type="match status" value="1"/>
</dbReference>
<feature type="transmembrane region" description="Helical" evidence="6">
    <location>
        <begin position="827"/>
        <end position="849"/>
    </location>
</feature>
<dbReference type="RefSeq" id="WP_252673389.1">
    <property type="nucleotide sequence ID" value="NZ_CP099547.1"/>
</dbReference>